<dbReference type="InterPro" id="IPR002204">
    <property type="entry name" value="3-OH-isobutyrate_DH-rel_CS"/>
</dbReference>
<dbReference type="PIRSF" id="PIRSF000103">
    <property type="entry name" value="HIBADH"/>
    <property type="match status" value="1"/>
</dbReference>
<evidence type="ECO:0000313" key="10">
    <source>
        <dbReference type="Proteomes" id="UP001224674"/>
    </source>
</evidence>
<dbReference type="Gene3D" id="3.40.50.720">
    <property type="entry name" value="NAD(P)-binding Rossmann-like Domain"/>
    <property type="match status" value="1"/>
</dbReference>
<dbReference type="InterPro" id="IPR036291">
    <property type="entry name" value="NAD(P)-bd_dom_sf"/>
</dbReference>
<sequence length="294" mass="30080">MNIAFLGLGNMGAHMARNLLEAGYQVTGFDVVSAAVERAAEAGIAPAESGEAAVRDAEVVITMFQNGQQVLDAYQGLLAAAPENTLFIDSSTISVDEARQAAEQARQAGHRPLDAPVSGGMSGAEAGTLTFMVGGDAEAFATAEPLFQAMGRKIVHCGNSGAGQAAKVCNNMLLAVTTIGASEAFALGQNLGLSDQALYDVLSTSAAQCWAVTTNCPVPGPVGTAPADRGYTPGFATALMAKDLGLAHAAIETTGTSASFGEAAYEAYRQFNELDGGAYSGQDFSAIIKTIRQS</sequence>
<dbReference type="EC" id="1.1.1.31" evidence="6"/>
<dbReference type="Pfam" id="PF03446">
    <property type="entry name" value="NAD_binding_2"/>
    <property type="match status" value="1"/>
</dbReference>
<dbReference type="PANTHER" id="PTHR22981:SF7">
    <property type="entry name" value="3-HYDROXYISOBUTYRATE DEHYDROGENASE, MITOCHONDRIAL"/>
    <property type="match status" value="1"/>
</dbReference>
<feature type="domain" description="3-hydroxyisobutyrate dehydrogenase-like NAD-binding" evidence="8">
    <location>
        <begin position="161"/>
        <end position="290"/>
    </location>
</feature>
<dbReference type="InterPro" id="IPR029154">
    <property type="entry name" value="HIBADH-like_NADP-bd"/>
</dbReference>
<dbReference type="PROSITE" id="PS00895">
    <property type="entry name" value="3_HYDROXYISOBUT_DH"/>
    <property type="match status" value="1"/>
</dbReference>
<comment type="similarity">
    <text evidence="1 6">Belongs to the HIBADH-related family.</text>
</comment>
<evidence type="ECO:0000313" key="9">
    <source>
        <dbReference type="EMBL" id="WGH94227.1"/>
    </source>
</evidence>
<evidence type="ECO:0000256" key="6">
    <source>
        <dbReference type="RuleBase" id="RU910714"/>
    </source>
</evidence>
<evidence type="ECO:0000256" key="4">
    <source>
        <dbReference type="ARBA" id="ARBA00023027"/>
    </source>
</evidence>
<evidence type="ECO:0000256" key="1">
    <source>
        <dbReference type="ARBA" id="ARBA00009080"/>
    </source>
</evidence>
<comment type="catalytic activity">
    <reaction evidence="6">
        <text>3-hydroxy-2-methylpropanoate + NAD(+) = 2-methyl-3-oxopropanoate + NADH + H(+)</text>
        <dbReference type="Rhea" id="RHEA:17681"/>
        <dbReference type="ChEBI" id="CHEBI:11805"/>
        <dbReference type="ChEBI" id="CHEBI:15378"/>
        <dbReference type="ChEBI" id="CHEBI:57540"/>
        <dbReference type="ChEBI" id="CHEBI:57700"/>
        <dbReference type="ChEBI" id="CHEBI:57945"/>
        <dbReference type="EC" id="1.1.1.31"/>
    </reaction>
</comment>
<dbReference type="Gene3D" id="1.10.1040.10">
    <property type="entry name" value="N-(1-d-carboxylethyl)-l-norvaline Dehydrogenase, domain 2"/>
    <property type="match status" value="1"/>
</dbReference>
<keyword evidence="4 6" id="KW-0520">NAD</keyword>
<evidence type="ECO:0000256" key="5">
    <source>
        <dbReference type="PIRSR" id="PIRSR000103-1"/>
    </source>
</evidence>
<dbReference type="InterPro" id="IPR011548">
    <property type="entry name" value="HIBADH"/>
</dbReference>
<evidence type="ECO:0000259" key="8">
    <source>
        <dbReference type="Pfam" id="PF14833"/>
    </source>
</evidence>
<gene>
    <name evidence="9" type="primary">mmsB</name>
    <name evidence="9" type="ORF">QDX21_05415</name>
</gene>
<name>A0AAJ6DDU3_9MICC</name>
<dbReference type="GO" id="GO:0050661">
    <property type="term" value="F:NADP binding"/>
    <property type="evidence" value="ECO:0007669"/>
    <property type="project" value="InterPro"/>
</dbReference>
<dbReference type="EMBL" id="CP122566">
    <property type="protein sequence ID" value="WGH94227.1"/>
    <property type="molecule type" value="Genomic_DNA"/>
</dbReference>
<dbReference type="Pfam" id="PF14833">
    <property type="entry name" value="NAD_binding_11"/>
    <property type="match status" value="1"/>
</dbReference>
<dbReference type="GO" id="GO:0009083">
    <property type="term" value="P:branched-chain amino acid catabolic process"/>
    <property type="evidence" value="ECO:0007669"/>
    <property type="project" value="UniProtKB-KW"/>
</dbReference>
<evidence type="ECO:0000259" key="7">
    <source>
        <dbReference type="Pfam" id="PF03446"/>
    </source>
</evidence>
<accession>A0AAJ6DDU3</accession>
<proteinExistence type="inferred from homology"/>
<dbReference type="AlphaFoldDB" id="A0AAJ6DDU3"/>
<organism evidence="9 10">
    <name type="scientific">Auritidibacter ignavus</name>
    <dbReference type="NCBI Taxonomy" id="678932"/>
    <lineage>
        <taxon>Bacteria</taxon>
        <taxon>Bacillati</taxon>
        <taxon>Actinomycetota</taxon>
        <taxon>Actinomycetes</taxon>
        <taxon>Micrococcales</taxon>
        <taxon>Micrococcaceae</taxon>
        <taxon>Auritidibacter</taxon>
    </lineage>
</organism>
<dbReference type="Proteomes" id="UP001224674">
    <property type="component" value="Chromosome"/>
</dbReference>
<evidence type="ECO:0000256" key="2">
    <source>
        <dbReference type="ARBA" id="ARBA00022456"/>
    </source>
</evidence>
<keyword evidence="10" id="KW-1185">Reference proteome</keyword>
<reference evidence="9 10" key="1">
    <citation type="submission" date="2023-03" db="EMBL/GenBank/DDBJ databases">
        <title>Complete genome sequences of several Auritidibacter ignavus strains isolated from ear infections.</title>
        <authorList>
            <person name="Baehr T."/>
            <person name="Baumhoegger A.M."/>
        </authorList>
    </citation>
    <scope>NUCLEOTIDE SEQUENCE [LARGE SCALE GENOMIC DNA]</scope>
    <source>
        <strain evidence="9 10">BABAE-6</strain>
    </source>
</reference>
<dbReference type="InterPro" id="IPR013328">
    <property type="entry name" value="6PGD_dom2"/>
</dbReference>
<dbReference type="InterPro" id="IPR008927">
    <property type="entry name" value="6-PGluconate_DH-like_C_sf"/>
</dbReference>
<feature type="active site" evidence="5">
    <location>
        <position position="167"/>
    </location>
</feature>
<keyword evidence="3 6" id="KW-0560">Oxidoreductase</keyword>
<dbReference type="FunFam" id="1.10.1040.10:FF:000006">
    <property type="entry name" value="3-hydroxyisobutyrate dehydrogenase"/>
    <property type="match status" value="1"/>
</dbReference>
<dbReference type="SUPFAM" id="SSF51735">
    <property type="entry name" value="NAD(P)-binding Rossmann-fold domains"/>
    <property type="match status" value="1"/>
</dbReference>
<feature type="domain" description="6-phosphogluconate dehydrogenase NADP-binding" evidence="7">
    <location>
        <begin position="2"/>
        <end position="158"/>
    </location>
</feature>
<dbReference type="RefSeq" id="WP_279675312.1">
    <property type="nucleotide sequence ID" value="NZ_CP122566.1"/>
</dbReference>
<dbReference type="GO" id="GO:0008442">
    <property type="term" value="F:3-hydroxyisobutyrate dehydrogenase activity"/>
    <property type="evidence" value="ECO:0007669"/>
    <property type="project" value="UniProtKB-EC"/>
</dbReference>
<keyword evidence="2 6" id="KW-0101">Branched-chain amino acid catabolism</keyword>
<dbReference type="InterPro" id="IPR015815">
    <property type="entry name" value="HIBADH-related"/>
</dbReference>
<dbReference type="GO" id="GO:0051287">
    <property type="term" value="F:NAD binding"/>
    <property type="evidence" value="ECO:0007669"/>
    <property type="project" value="InterPro"/>
</dbReference>
<dbReference type="InterPro" id="IPR006115">
    <property type="entry name" value="6PGDH_NADP-bd"/>
</dbReference>
<evidence type="ECO:0000256" key="3">
    <source>
        <dbReference type="ARBA" id="ARBA00023002"/>
    </source>
</evidence>
<dbReference type="SUPFAM" id="SSF48179">
    <property type="entry name" value="6-phosphogluconate dehydrogenase C-terminal domain-like"/>
    <property type="match status" value="1"/>
</dbReference>
<protein>
    <recommendedName>
        <fullName evidence="6">3-hydroxyisobutyrate dehydrogenase</fullName>
        <shortName evidence="6">HIBADH</shortName>
        <ecNumber evidence="6">1.1.1.31</ecNumber>
    </recommendedName>
</protein>
<dbReference type="PANTHER" id="PTHR22981">
    <property type="entry name" value="3-HYDROXYISOBUTYRATE DEHYDROGENASE-RELATED"/>
    <property type="match status" value="1"/>
</dbReference>
<comment type="pathway">
    <text evidence="6">Amino-acid degradation; L-valine degradation.</text>
</comment>
<dbReference type="NCBIfam" id="TIGR01692">
    <property type="entry name" value="HIBADH"/>
    <property type="match status" value="1"/>
</dbReference>